<feature type="compositionally biased region" description="Polar residues" evidence="1">
    <location>
        <begin position="14"/>
        <end position="29"/>
    </location>
</feature>
<keyword evidence="3" id="KW-1185">Reference proteome</keyword>
<comment type="caution">
    <text evidence="2">The sequence shown here is derived from an EMBL/GenBank/DDBJ whole genome shotgun (WGS) entry which is preliminary data.</text>
</comment>
<evidence type="ECO:0008006" key="4">
    <source>
        <dbReference type="Google" id="ProtNLM"/>
    </source>
</evidence>
<organism evidence="2 3">
    <name type="scientific">Actinomadura violacea</name>
    <dbReference type="NCBI Taxonomy" id="2819934"/>
    <lineage>
        <taxon>Bacteria</taxon>
        <taxon>Bacillati</taxon>
        <taxon>Actinomycetota</taxon>
        <taxon>Actinomycetes</taxon>
        <taxon>Streptosporangiales</taxon>
        <taxon>Thermomonosporaceae</taxon>
        <taxon>Actinomadura</taxon>
    </lineage>
</organism>
<feature type="region of interest" description="Disordered" evidence="1">
    <location>
        <begin position="1"/>
        <end position="42"/>
    </location>
</feature>
<dbReference type="Proteomes" id="UP000680206">
    <property type="component" value="Unassembled WGS sequence"/>
</dbReference>
<accession>A0ABS3RMU6</accession>
<dbReference type="EMBL" id="JAGEPF010000006">
    <property type="protein sequence ID" value="MBO2458052.1"/>
    <property type="molecule type" value="Genomic_DNA"/>
</dbReference>
<evidence type="ECO:0000313" key="2">
    <source>
        <dbReference type="EMBL" id="MBO2458052.1"/>
    </source>
</evidence>
<evidence type="ECO:0000256" key="1">
    <source>
        <dbReference type="SAM" id="MobiDB-lite"/>
    </source>
</evidence>
<name>A0ABS3RMU6_9ACTN</name>
<feature type="region of interest" description="Disordered" evidence="1">
    <location>
        <begin position="58"/>
        <end position="89"/>
    </location>
</feature>
<gene>
    <name evidence="2" type="ORF">J4709_10755</name>
</gene>
<proteinExistence type="predicted"/>
<evidence type="ECO:0000313" key="3">
    <source>
        <dbReference type="Proteomes" id="UP000680206"/>
    </source>
</evidence>
<dbReference type="RefSeq" id="WP_208239688.1">
    <property type="nucleotide sequence ID" value="NZ_JAGEPF010000006.1"/>
</dbReference>
<sequence length="225" mass="23239">MSFISPDTAPPGSSPETGSSRPARATSSLIRRATGPGGRGARQAGVTAALLVLSVGCGSSSDREPDAPHAASTAQDKSTGQDKGQQAKAEAGAKALAAYRGMWATQFKAYSSGSMKNAGLGDYTTGDAAASIISVLTYYNKVGLSFKTKPVISPKVTSVDIASDPRTATISDCVDMTGVLVRRATGELLPATKDDRRPWTAQATTAKGGTDWRISGYTIDKTRSC</sequence>
<protein>
    <recommendedName>
        <fullName evidence="4">Secreted protein/lipoprotein</fullName>
    </recommendedName>
</protein>
<reference evidence="2 3" key="1">
    <citation type="submission" date="2021-03" db="EMBL/GenBank/DDBJ databases">
        <title>Actinomadura violae sp. nov., isolated from lichen in Thailand.</title>
        <authorList>
            <person name="Kanchanasin P."/>
            <person name="Saeng-In P."/>
            <person name="Phongsopitanun W."/>
            <person name="Yuki M."/>
            <person name="Kudo T."/>
            <person name="Ohkuma M."/>
            <person name="Tanasupawat S."/>
        </authorList>
    </citation>
    <scope>NUCLEOTIDE SEQUENCE [LARGE SCALE GENOMIC DNA]</scope>
    <source>
        <strain evidence="2 3">LCR2-06</strain>
    </source>
</reference>